<feature type="transmembrane region" description="Helical" evidence="6">
    <location>
        <begin position="297"/>
        <end position="318"/>
    </location>
</feature>
<dbReference type="PhylomeDB" id="A3QMA1"/>
<protein>
    <submittedName>
        <fullName evidence="7">Serpentine Receptor, class E (Epsilon)</fullName>
    </submittedName>
</protein>
<feature type="transmembrane region" description="Helical" evidence="6">
    <location>
        <begin position="165"/>
        <end position="187"/>
    </location>
</feature>
<dbReference type="eggNOG" id="ENOG502TMGT">
    <property type="taxonomic scope" value="Eukaryota"/>
</dbReference>
<dbReference type="UCSC" id="C50E10.3">
    <property type="organism name" value="c. elegans"/>
</dbReference>
<feature type="transmembrane region" description="Helical" evidence="6">
    <location>
        <begin position="123"/>
        <end position="145"/>
    </location>
</feature>
<reference evidence="7 8" key="1">
    <citation type="journal article" date="1998" name="Science">
        <title>Genome sequence of the nematode C. elegans: a platform for investigating biology.</title>
        <authorList>
            <consortium name="The C. elegans sequencing consortium"/>
            <person name="Sulson J.E."/>
            <person name="Waterston R."/>
        </authorList>
    </citation>
    <scope>NUCLEOTIDE SEQUENCE [LARGE SCALE GENOMIC DNA]</scope>
    <source>
        <strain evidence="7 8">Bristol N2</strain>
    </source>
</reference>
<dbReference type="InterPro" id="IPR004151">
    <property type="entry name" value="7TM_GPCR_serpentine_rcpt_Sre"/>
</dbReference>
<keyword evidence="8" id="KW-1185">Reference proteome</keyword>
<name>A3QMA1_CAEEL</name>
<dbReference type="PANTHER" id="PTHR47757">
    <property type="entry name" value="SERPENTINE RECEPTOR, CLASS E (EPSILON)-RELATED"/>
    <property type="match status" value="1"/>
</dbReference>
<evidence type="ECO:0000313" key="7">
    <source>
        <dbReference type="EMBL" id="CAM36333.1"/>
    </source>
</evidence>
<dbReference type="PANTHER" id="PTHR47757:SF2">
    <property type="entry name" value="G_PROTEIN_RECEP_F1_2 DOMAIN-CONTAINING PROTEIN-RELATED"/>
    <property type="match status" value="1"/>
</dbReference>
<dbReference type="WormBase" id="C50E10.3">
    <property type="protein sequence ID" value="CE38056"/>
    <property type="gene ID" value="WBGene00016827"/>
    <property type="gene designation" value="sre-53"/>
</dbReference>
<evidence type="ECO:0000313" key="8">
    <source>
        <dbReference type="Proteomes" id="UP000001940"/>
    </source>
</evidence>
<dbReference type="HOGENOM" id="CLU_063305_1_0_1"/>
<keyword evidence="5 6" id="KW-0472">Membrane</keyword>
<dbReference type="Proteomes" id="UP000001940">
    <property type="component" value="Chromosome II"/>
</dbReference>
<dbReference type="AGR" id="WB:WBGene00016827"/>
<dbReference type="Pfam" id="PF03125">
    <property type="entry name" value="Sre"/>
    <property type="match status" value="1"/>
</dbReference>
<feature type="transmembrane region" description="Helical" evidence="6">
    <location>
        <begin position="253"/>
        <end position="277"/>
    </location>
</feature>
<dbReference type="InterPro" id="IPR053365">
    <property type="entry name" value="Nematode_rcpt-like"/>
</dbReference>
<organism evidence="7 8">
    <name type="scientific">Caenorhabditis elegans</name>
    <dbReference type="NCBI Taxonomy" id="6239"/>
    <lineage>
        <taxon>Eukaryota</taxon>
        <taxon>Metazoa</taxon>
        <taxon>Ecdysozoa</taxon>
        <taxon>Nematoda</taxon>
        <taxon>Chromadorea</taxon>
        <taxon>Rhabditida</taxon>
        <taxon>Rhabditina</taxon>
        <taxon>Rhabditomorpha</taxon>
        <taxon>Rhabditoidea</taxon>
        <taxon>Rhabditidae</taxon>
        <taxon>Peloderinae</taxon>
        <taxon>Caenorhabditis</taxon>
    </lineage>
</organism>
<dbReference type="GeneID" id="183665"/>
<dbReference type="FunCoup" id="A3QMA1">
    <property type="interactions" value="10"/>
</dbReference>
<dbReference type="GO" id="GO:0007606">
    <property type="term" value="P:sensory perception of chemical stimulus"/>
    <property type="evidence" value="ECO:0007669"/>
    <property type="project" value="InterPro"/>
</dbReference>
<evidence type="ECO:0000256" key="4">
    <source>
        <dbReference type="ARBA" id="ARBA00022989"/>
    </source>
</evidence>
<dbReference type="PIR" id="T33503">
    <property type="entry name" value="T33503"/>
</dbReference>
<gene>
    <name evidence="7 9" type="primary">sre-53</name>
    <name evidence="9" type="ORF">C50E10.3</name>
    <name evidence="7" type="ORF">CELE_C50E10.3</name>
</gene>
<dbReference type="GO" id="GO:0016020">
    <property type="term" value="C:membrane"/>
    <property type="evidence" value="ECO:0007669"/>
    <property type="project" value="UniProtKB-SubCell"/>
</dbReference>
<keyword evidence="3 6" id="KW-0812">Transmembrane</keyword>
<evidence type="ECO:0000256" key="1">
    <source>
        <dbReference type="ARBA" id="ARBA00004141"/>
    </source>
</evidence>
<dbReference type="InParanoid" id="A3QMA1"/>
<comment type="similarity">
    <text evidence="2">Belongs to the nematode receptor-like protein sre family.</text>
</comment>
<accession>A3QMA1</accession>
<dbReference type="EMBL" id="BX284602">
    <property type="protein sequence ID" value="CAM36333.1"/>
    <property type="molecule type" value="Genomic_DNA"/>
</dbReference>
<feature type="transmembrane region" description="Helical" evidence="6">
    <location>
        <begin position="193"/>
        <end position="212"/>
    </location>
</feature>
<keyword evidence="4 6" id="KW-1133">Transmembrane helix</keyword>
<keyword evidence="7" id="KW-0675">Receptor</keyword>
<dbReference type="RefSeq" id="NP_496616.2">
    <property type="nucleotide sequence ID" value="NM_064215.2"/>
</dbReference>
<dbReference type="KEGG" id="cel:CELE_C50E10.3"/>
<feature type="transmembrane region" description="Helical" evidence="6">
    <location>
        <begin position="68"/>
        <end position="89"/>
    </location>
</feature>
<sequence>MIFLLKNSSFSTIWLPIYTLNDSCYTRYFYRGLLLAELLLSILALIYSVISGYIILTTKAFHTNFNTLLAIIVLSWKFSIIGKIFLIPYSTGIFQIETGNLNSHWWTDDVTEMITVYGSLPRGILVGGVATWYYMILMSTCLFILSLERTFASIFIKNYENTRRLYLLFLIILFQQFMVLSIVYLLTYNLMKFINVLIFLIAMNFLPMLIFLGNRWFNLKIVNEFLERPEEAVRNYTLPVRFQAKENLRVFNLTVRVTVVGFIAILFALLCIITLTLEWVPSLDTFLIYCFENIVHLNPLVICPVLILSVSTWSKSLLSTRLPLLHKLTRIALQQPQLTKNAPTQQQETDTYFSQLQNVWEQKPIVS</sequence>
<evidence type="ECO:0000256" key="3">
    <source>
        <dbReference type="ARBA" id="ARBA00022692"/>
    </source>
</evidence>
<proteinExistence type="inferred from homology"/>
<evidence type="ECO:0000256" key="6">
    <source>
        <dbReference type="SAM" id="Phobius"/>
    </source>
</evidence>
<dbReference type="CTD" id="183665"/>
<evidence type="ECO:0000313" key="9">
    <source>
        <dbReference type="WormBase" id="C50E10.3"/>
    </source>
</evidence>
<evidence type="ECO:0000256" key="2">
    <source>
        <dbReference type="ARBA" id="ARBA00006803"/>
    </source>
</evidence>
<evidence type="ECO:0000256" key="5">
    <source>
        <dbReference type="ARBA" id="ARBA00023136"/>
    </source>
</evidence>
<feature type="transmembrane region" description="Helical" evidence="6">
    <location>
        <begin position="28"/>
        <end position="56"/>
    </location>
</feature>
<dbReference type="PaxDb" id="6239-C50E10.3"/>
<comment type="subcellular location">
    <subcellularLocation>
        <location evidence="1">Membrane</location>
        <topology evidence="1">Multi-pass membrane protein</topology>
    </subcellularLocation>
</comment>
<dbReference type="AlphaFoldDB" id="A3QMA1"/>